<feature type="transmembrane region" description="Helical" evidence="2">
    <location>
        <begin position="170"/>
        <end position="190"/>
    </location>
</feature>
<feature type="transmembrane region" description="Helical" evidence="2">
    <location>
        <begin position="20"/>
        <end position="44"/>
    </location>
</feature>
<evidence type="ECO:0000259" key="3">
    <source>
        <dbReference type="Pfam" id="PF20152"/>
    </source>
</evidence>
<organism evidence="4 5">
    <name type="scientific">Macrolepiota fuliginosa MF-IS2</name>
    <dbReference type="NCBI Taxonomy" id="1400762"/>
    <lineage>
        <taxon>Eukaryota</taxon>
        <taxon>Fungi</taxon>
        <taxon>Dikarya</taxon>
        <taxon>Basidiomycota</taxon>
        <taxon>Agaricomycotina</taxon>
        <taxon>Agaricomycetes</taxon>
        <taxon>Agaricomycetidae</taxon>
        <taxon>Agaricales</taxon>
        <taxon>Agaricineae</taxon>
        <taxon>Agaricaceae</taxon>
        <taxon>Macrolepiota</taxon>
    </lineage>
</organism>
<sequence length="335" mass="37199">MSHTPSATLDDGVPLDNSIGAMMIGVIVSAVLHGVTLLQAFYYFQRYKKDNWLLKGLVLVLVTFDATHLCMITHTVYHYSITGFHQDELLKHVVWSVVLEALFTGLNGAFVQTFYTYRVWRLSTRNWYLVGLIMTLIVSCAGCGTAWVVISIQMDTYRQLLKISPLTITINALSTTVDVLIASSLVYLLHTARTGFKKSDTMINKLIVFVVNTGVLTTLCAIAALISLVASPNTLIYASFYFCIGRLYTNSFMATLNARKSITEQIDDVDHMLLSMPRSALSSTHKSQQNISIRIDTTHEALHDRSTRKNAAVTSSRDNTDSKSDDDLATKVAPI</sequence>
<proteinExistence type="predicted"/>
<dbReference type="InterPro" id="IPR045339">
    <property type="entry name" value="DUF6534"/>
</dbReference>
<dbReference type="PANTHER" id="PTHR40465:SF1">
    <property type="entry name" value="DUF6534 DOMAIN-CONTAINING PROTEIN"/>
    <property type="match status" value="1"/>
</dbReference>
<feature type="transmembrane region" description="Helical" evidence="2">
    <location>
        <begin position="235"/>
        <end position="256"/>
    </location>
</feature>
<feature type="transmembrane region" description="Helical" evidence="2">
    <location>
        <begin position="127"/>
        <end position="150"/>
    </location>
</feature>
<keyword evidence="5" id="KW-1185">Reference proteome</keyword>
<dbReference type="PANTHER" id="PTHR40465">
    <property type="entry name" value="CHROMOSOME 1, WHOLE GENOME SHOTGUN SEQUENCE"/>
    <property type="match status" value="1"/>
</dbReference>
<dbReference type="Proteomes" id="UP000807342">
    <property type="component" value="Unassembled WGS sequence"/>
</dbReference>
<feature type="transmembrane region" description="Helical" evidence="2">
    <location>
        <begin position="56"/>
        <end position="81"/>
    </location>
</feature>
<comment type="caution">
    <text evidence="4">The sequence shown here is derived from an EMBL/GenBank/DDBJ whole genome shotgun (WGS) entry which is preliminary data.</text>
</comment>
<dbReference type="Pfam" id="PF20152">
    <property type="entry name" value="DUF6534"/>
    <property type="match status" value="1"/>
</dbReference>
<evidence type="ECO:0000256" key="1">
    <source>
        <dbReference type="SAM" id="MobiDB-lite"/>
    </source>
</evidence>
<keyword evidence="2" id="KW-1133">Transmembrane helix</keyword>
<dbReference type="OrthoDB" id="3263055at2759"/>
<name>A0A9P5X3V7_9AGAR</name>
<dbReference type="AlphaFoldDB" id="A0A9P5X3V7"/>
<keyword evidence="2" id="KW-0812">Transmembrane</keyword>
<accession>A0A9P5X3V7</accession>
<evidence type="ECO:0000256" key="2">
    <source>
        <dbReference type="SAM" id="Phobius"/>
    </source>
</evidence>
<dbReference type="EMBL" id="MU151512">
    <property type="protein sequence ID" value="KAF9443159.1"/>
    <property type="molecule type" value="Genomic_DNA"/>
</dbReference>
<feature type="region of interest" description="Disordered" evidence="1">
    <location>
        <begin position="301"/>
        <end position="335"/>
    </location>
</feature>
<feature type="domain" description="DUF6534" evidence="3">
    <location>
        <begin position="174"/>
        <end position="261"/>
    </location>
</feature>
<keyword evidence="2" id="KW-0472">Membrane</keyword>
<evidence type="ECO:0000313" key="4">
    <source>
        <dbReference type="EMBL" id="KAF9443159.1"/>
    </source>
</evidence>
<reference evidence="4" key="1">
    <citation type="submission" date="2020-11" db="EMBL/GenBank/DDBJ databases">
        <authorList>
            <consortium name="DOE Joint Genome Institute"/>
            <person name="Ahrendt S."/>
            <person name="Riley R."/>
            <person name="Andreopoulos W."/>
            <person name="Labutti K."/>
            <person name="Pangilinan J."/>
            <person name="Ruiz-Duenas F.J."/>
            <person name="Barrasa J.M."/>
            <person name="Sanchez-Garcia M."/>
            <person name="Camarero S."/>
            <person name="Miyauchi S."/>
            <person name="Serrano A."/>
            <person name="Linde D."/>
            <person name="Babiker R."/>
            <person name="Drula E."/>
            <person name="Ayuso-Fernandez I."/>
            <person name="Pacheco R."/>
            <person name="Padilla G."/>
            <person name="Ferreira P."/>
            <person name="Barriuso J."/>
            <person name="Kellner H."/>
            <person name="Castanera R."/>
            <person name="Alfaro M."/>
            <person name="Ramirez L."/>
            <person name="Pisabarro A.G."/>
            <person name="Kuo A."/>
            <person name="Tritt A."/>
            <person name="Lipzen A."/>
            <person name="He G."/>
            <person name="Yan M."/>
            <person name="Ng V."/>
            <person name="Cullen D."/>
            <person name="Martin F."/>
            <person name="Rosso M.-N."/>
            <person name="Henrissat B."/>
            <person name="Hibbett D."/>
            <person name="Martinez A.T."/>
            <person name="Grigoriev I.V."/>
        </authorList>
    </citation>
    <scope>NUCLEOTIDE SEQUENCE</scope>
    <source>
        <strain evidence="4">MF-IS2</strain>
    </source>
</reference>
<gene>
    <name evidence="4" type="ORF">P691DRAFT_713653</name>
</gene>
<protein>
    <recommendedName>
        <fullName evidence="3">DUF6534 domain-containing protein</fullName>
    </recommendedName>
</protein>
<feature type="transmembrane region" description="Helical" evidence="2">
    <location>
        <begin position="93"/>
        <end position="115"/>
    </location>
</feature>
<feature type="compositionally biased region" description="Basic and acidic residues" evidence="1">
    <location>
        <begin position="318"/>
        <end position="329"/>
    </location>
</feature>
<evidence type="ECO:0000313" key="5">
    <source>
        <dbReference type="Proteomes" id="UP000807342"/>
    </source>
</evidence>
<feature type="transmembrane region" description="Helical" evidence="2">
    <location>
        <begin position="202"/>
        <end position="229"/>
    </location>
</feature>